<protein>
    <submittedName>
        <fullName evidence="1">Uncharacterized protein</fullName>
    </submittedName>
</protein>
<name>A0AAE4BMY8_9DEIO</name>
<reference evidence="1" key="1">
    <citation type="submission" date="2023-07" db="EMBL/GenBank/DDBJ databases">
        <title>Sorghum-associated microbial communities from plants grown in Nebraska, USA.</title>
        <authorList>
            <person name="Schachtman D."/>
        </authorList>
    </citation>
    <scope>NUCLEOTIDE SEQUENCE</scope>
    <source>
        <strain evidence="1">BE330</strain>
    </source>
</reference>
<sequence length="105" mass="12200">MKRRAAGPGNHVQRALRQVARVWWAAAMPVDTLDSPRRVFTTYAEAFAAYGDDCEFEIWHVRREWLPHLIARHNARVRAHEDRWARRQRLAQAAQEETTVTPGAL</sequence>
<accession>A0AAE4BMY8</accession>
<organism evidence="1 2">
    <name type="scientific">Deinococcus soli</name>
    <name type="common">ex Cha et al. 2016</name>
    <dbReference type="NCBI Taxonomy" id="1309411"/>
    <lineage>
        <taxon>Bacteria</taxon>
        <taxon>Thermotogati</taxon>
        <taxon>Deinococcota</taxon>
        <taxon>Deinococci</taxon>
        <taxon>Deinococcales</taxon>
        <taxon>Deinococcaceae</taxon>
        <taxon>Deinococcus</taxon>
    </lineage>
</organism>
<evidence type="ECO:0000313" key="1">
    <source>
        <dbReference type="EMBL" id="MDR6218614.1"/>
    </source>
</evidence>
<dbReference type="Proteomes" id="UP001185331">
    <property type="component" value="Unassembled WGS sequence"/>
</dbReference>
<comment type="caution">
    <text evidence="1">The sequence shown here is derived from an EMBL/GenBank/DDBJ whole genome shotgun (WGS) entry which is preliminary data.</text>
</comment>
<gene>
    <name evidence="1" type="ORF">J2Y00_002211</name>
</gene>
<evidence type="ECO:0000313" key="2">
    <source>
        <dbReference type="Proteomes" id="UP001185331"/>
    </source>
</evidence>
<dbReference type="EMBL" id="JAVDQK010000005">
    <property type="protein sequence ID" value="MDR6218614.1"/>
    <property type="molecule type" value="Genomic_DNA"/>
</dbReference>
<dbReference type="AlphaFoldDB" id="A0AAE4BMY8"/>
<proteinExistence type="predicted"/>
<dbReference type="RefSeq" id="WP_309853013.1">
    <property type="nucleotide sequence ID" value="NZ_JAVDQJ010000004.1"/>
</dbReference>